<gene>
    <name evidence="2" type="ORF">KH265_04110</name>
</gene>
<evidence type="ECO:0000313" key="3">
    <source>
        <dbReference type="Proteomes" id="UP000739069"/>
    </source>
</evidence>
<evidence type="ECO:0000256" key="1">
    <source>
        <dbReference type="SAM" id="SignalP"/>
    </source>
</evidence>
<organism evidence="2 3">
    <name type="scientific">Rothia mucilaginosa</name>
    <dbReference type="NCBI Taxonomy" id="43675"/>
    <lineage>
        <taxon>Bacteria</taxon>
        <taxon>Bacillati</taxon>
        <taxon>Actinomycetota</taxon>
        <taxon>Actinomycetes</taxon>
        <taxon>Micrococcales</taxon>
        <taxon>Micrococcaceae</taxon>
        <taxon>Rothia</taxon>
    </lineage>
</organism>
<proteinExistence type="predicted"/>
<feature type="chain" id="PRO_5036784943" evidence="1">
    <location>
        <begin position="30"/>
        <end position="234"/>
    </location>
</feature>
<protein>
    <submittedName>
        <fullName evidence="2">S-layer homology domain-containing protein</fullName>
    </submittedName>
</protein>
<accession>A0A943T9B4</accession>
<keyword evidence="1" id="KW-0732">Signal</keyword>
<dbReference type="EMBL" id="JAGZXI010000005">
    <property type="protein sequence ID" value="MBS6634831.1"/>
    <property type="molecule type" value="Genomic_DNA"/>
</dbReference>
<comment type="caution">
    <text evidence="2">The sequence shown here is derived from an EMBL/GenBank/DDBJ whole genome shotgun (WGS) entry which is preliminary data.</text>
</comment>
<reference evidence="2" key="1">
    <citation type="submission" date="2021-02" db="EMBL/GenBank/DDBJ databases">
        <title>Infant gut strain persistence is associated with maternal origin, phylogeny, and functional potential including surface adhesion and iron acquisition.</title>
        <authorList>
            <person name="Lou Y.C."/>
        </authorList>
    </citation>
    <scope>NUCLEOTIDE SEQUENCE</scope>
    <source>
        <strain evidence="2">L1_008_092G1_dasL1_008_092G1_concoct_16</strain>
    </source>
</reference>
<feature type="signal peptide" evidence="1">
    <location>
        <begin position="1"/>
        <end position="29"/>
    </location>
</feature>
<name>A0A943T9B4_9MICC</name>
<sequence length="234" mass="26281">MLLKPFVRGAACTFAATSLLLSAMVPASAAQLRPKTFSPFPGDELEVTCINESEYNTPGDYQDKVIAWAECTGLITHGRRLYLQKNKNAPQPAMTRGQLLEFLYHLKGRPVIKDLPATSPYSDISVNDPHYPIAIWATREGITTGWGDGKFHYNDIAYTDTALIFLYRMHGKPTVNLTPIPEEYAHCVKENSDMHKARSWYGSPDMSCGYNTEDEVTFSSILYTLYHLDLNGIY</sequence>
<evidence type="ECO:0000313" key="2">
    <source>
        <dbReference type="EMBL" id="MBS6634831.1"/>
    </source>
</evidence>
<dbReference type="AlphaFoldDB" id="A0A943T9B4"/>
<dbReference type="Proteomes" id="UP000739069">
    <property type="component" value="Unassembled WGS sequence"/>
</dbReference>
<dbReference type="RefSeq" id="WP_303952480.1">
    <property type="nucleotide sequence ID" value="NZ_JAGZXI010000005.1"/>
</dbReference>